<keyword evidence="3" id="KW-1185">Reference proteome</keyword>
<dbReference type="Proteomes" id="UP001056535">
    <property type="component" value="Chromosome"/>
</dbReference>
<keyword evidence="1" id="KW-1277">Toxin-antitoxin system</keyword>
<gene>
    <name evidence="2" type="ORF">NF557_15840</name>
</gene>
<accession>A0ABY4YH01</accession>
<sequence length="98" mass="11100">MRIVLTPHAVCDVEEACDYYAGIDPKLSTRFADDVDAAIERIVMFLRGAPPVEGFDKLRRARMRRFPYGIFYQETPAGDLLVVRVVHSRRHHAGALEG</sequence>
<organism evidence="2 3">
    <name type="scientific">Ornithinimicrobium cryptoxanthini</name>
    <dbReference type="NCBI Taxonomy" id="2934161"/>
    <lineage>
        <taxon>Bacteria</taxon>
        <taxon>Bacillati</taxon>
        <taxon>Actinomycetota</taxon>
        <taxon>Actinomycetes</taxon>
        <taxon>Micrococcales</taxon>
        <taxon>Ornithinimicrobiaceae</taxon>
        <taxon>Ornithinimicrobium</taxon>
    </lineage>
</organism>
<dbReference type="InterPro" id="IPR007712">
    <property type="entry name" value="RelE/ParE_toxin"/>
</dbReference>
<protein>
    <submittedName>
        <fullName evidence="2">Type II toxin-antitoxin system RelE/ParE family toxin</fullName>
    </submittedName>
</protein>
<dbReference type="EMBL" id="CP099490">
    <property type="protein sequence ID" value="USQ76044.1"/>
    <property type="molecule type" value="Genomic_DNA"/>
</dbReference>
<name>A0ABY4YH01_9MICO</name>
<evidence type="ECO:0000256" key="1">
    <source>
        <dbReference type="ARBA" id="ARBA00022649"/>
    </source>
</evidence>
<dbReference type="Pfam" id="PF05016">
    <property type="entry name" value="ParE_toxin"/>
    <property type="match status" value="1"/>
</dbReference>
<dbReference type="Gene3D" id="3.30.2310.20">
    <property type="entry name" value="RelE-like"/>
    <property type="match status" value="1"/>
</dbReference>
<proteinExistence type="predicted"/>
<dbReference type="InterPro" id="IPR035093">
    <property type="entry name" value="RelE/ParE_toxin_dom_sf"/>
</dbReference>
<dbReference type="RefSeq" id="WP_252620695.1">
    <property type="nucleotide sequence ID" value="NZ_CP099490.1"/>
</dbReference>
<evidence type="ECO:0000313" key="3">
    <source>
        <dbReference type="Proteomes" id="UP001056535"/>
    </source>
</evidence>
<reference evidence="2" key="1">
    <citation type="submission" date="2022-06" db="EMBL/GenBank/DDBJ databases">
        <title>Ornithinimicrobium JY.X270.</title>
        <authorList>
            <person name="Huang Y."/>
        </authorList>
    </citation>
    <scope>NUCLEOTIDE SEQUENCE</scope>
    <source>
        <strain evidence="2">JY.X270</strain>
    </source>
</reference>
<evidence type="ECO:0000313" key="2">
    <source>
        <dbReference type="EMBL" id="USQ76044.1"/>
    </source>
</evidence>